<dbReference type="Proteomes" id="UP001165341">
    <property type="component" value="Unassembled WGS sequence"/>
</dbReference>
<evidence type="ECO:0000256" key="6">
    <source>
        <dbReference type="ARBA" id="ARBA00047939"/>
    </source>
</evidence>
<dbReference type="PANTHER" id="PTHR39560">
    <property type="entry name" value="PROTEIN ADENYLYLTRANSFERASE FIC-RELATED"/>
    <property type="match status" value="1"/>
</dbReference>
<keyword evidence="11" id="KW-1185">Reference proteome</keyword>
<evidence type="ECO:0000313" key="11">
    <source>
        <dbReference type="Proteomes" id="UP001165341"/>
    </source>
</evidence>
<dbReference type="SUPFAM" id="SSF140931">
    <property type="entry name" value="Fic-like"/>
    <property type="match status" value="1"/>
</dbReference>
<evidence type="ECO:0000256" key="2">
    <source>
        <dbReference type="ARBA" id="ARBA00022695"/>
    </source>
</evidence>
<keyword evidence="1" id="KW-0808">Transferase</keyword>
<comment type="caution">
    <text evidence="10">The sequence shown here is derived from an EMBL/GenBank/DDBJ whole genome shotgun (WGS) entry which is preliminary data.</text>
</comment>
<dbReference type="InterPro" id="IPR036597">
    <property type="entry name" value="Fido-like_dom_sf"/>
</dbReference>
<comment type="catalytic activity">
    <reaction evidence="7">
        <text>L-tyrosyl-[protein] + ATP = O-(5'-adenylyl)-L-tyrosyl-[protein] + diphosphate</text>
        <dbReference type="Rhea" id="RHEA:54288"/>
        <dbReference type="Rhea" id="RHEA-COMP:10136"/>
        <dbReference type="Rhea" id="RHEA-COMP:13846"/>
        <dbReference type="ChEBI" id="CHEBI:30616"/>
        <dbReference type="ChEBI" id="CHEBI:33019"/>
        <dbReference type="ChEBI" id="CHEBI:46858"/>
        <dbReference type="ChEBI" id="CHEBI:83624"/>
        <dbReference type="EC" id="2.7.7.108"/>
    </reaction>
</comment>
<feature type="compositionally biased region" description="Polar residues" evidence="8">
    <location>
        <begin position="249"/>
        <end position="263"/>
    </location>
</feature>
<proteinExistence type="predicted"/>
<feature type="region of interest" description="Disordered" evidence="8">
    <location>
        <begin position="243"/>
        <end position="263"/>
    </location>
</feature>
<accession>A0AA41R0B7</accession>
<dbReference type="PROSITE" id="PS51459">
    <property type="entry name" value="FIDO"/>
    <property type="match status" value="1"/>
</dbReference>
<dbReference type="GO" id="GO:0051302">
    <property type="term" value="P:regulation of cell division"/>
    <property type="evidence" value="ECO:0007669"/>
    <property type="project" value="TreeGrafter"/>
</dbReference>
<dbReference type="EMBL" id="JALGAR010000006">
    <property type="protein sequence ID" value="MCI4659683.1"/>
    <property type="molecule type" value="Genomic_DNA"/>
</dbReference>
<evidence type="ECO:0000259" key="9">
    <source>
        <dbReference type="PROSITE" id="PS51459"/>
    </source>
</evidence>
<keyword evidence="2" id="KW-0548">Nucleotidyltransferase</keyword>
<dbReference type="EC" id="2.7.7.108" evidence="5"/>
<keyword evidence="3" id="KW-0547">Nucleotide-binding</keyword>
<protein>
    <recommendedName>
        <fullName evidence="5">protein adenylyltransferase</fullName>
        <ecNumber evidence="5">2.7.7.108</ecNumber>
    </recommendedName>
</protein>
<sequence>MTDSFVDPYTYPNSTTLRNLLNEHDPERLLAAEYEFTLYRRRELLTHPIKGDFGLKRLRETHSRLFQDVYPWAGAIRTVNISKGGSHFHTASLIGVAAEDTFAWLKKTDLLPGSRGPRKNTLDDQSFVEQSSDLLERLNYIHPFREGNGRTQRAFLDQVAAQSGRTLAWRNVSRIDHLRASIDAFNQANSGPFHAVMLQVIQPPLDGLSLLDDELYEVSNASLTVSPADAHPASPGLAERMRKFPELFASNTDETQSSAEPER</sequence>
<dbReference type="Pfam" id="PF02661">
    <property type="entry name" value="Fic"/>
    <property type="match status" value="1"/>
</dbReference>
<evidence type="ECO:0000313" key="10">
    <source>
        <dbReference type="EMBL" id="MCI4659683.1"/>
    </source>
</evidence>
<comment type="catalytic activity">
    <reaction evidence="6">
        <text>L-threonyl-[protein] + ATP = 3-O-(5'-adenylyl)-L-threonyl-[protein] + diphosphate</text>
        <dbReference type="Rhea" id="RHEA:54292"/>
        <dbReference type="Rhea" id="RHEA-COMP:11060"/>
        <dbReference type="Rhea" id="RHEA-COMP:13847"/>
        <dbReference type="ChEBI" id="CHEBI:30013"/>
        <dbReference type="ChEBI" id="CHEBI:30616"/>
        <dbReference type="ChEBI" id="CHEBI:33019"/>
        <dbReference type="ChEBI" id="CHEBI:138113"/>
        <dbReference type="EC" id="2.7.7.108"/>
    </reaction>
</comment>
<reference evidence="10" key="1">
    <citation type="submission" date="2022-03" db="EMBL/GenBank/DDBJ databases">
        <title>Cryobacterium sp. nov. strain ZS14-85, isolated from Antarctic soil.</title>
        <authorList>
            <person name="Li J."/>
            <person name="Niu G."/>
        </authorList>
    </citation>
    <scope>NUCLEOTIDE SEQUENCE</scope>
    <source>
        <strain evidence="10">ZS14-85</strain>
    </source>
</reference>
<dbReference type="RefSeq" id="WP_243013174.1">
    <property type="nucleotide sequence ID" value="NZ_JALGAR010000006.1"/>
</dbReference>
<organism evidence="10 11">
    <name type="scientific">Cryobacterium zhongshanensis</name>
    <dbReference type="NCBI Taxonomy" id="2928153"/>
    <lineage>
        <taxon>Bacteria</taxon>
        <taxon>Bacillati</taxon>
        <taxon>Actinomycetota</taxon>
        <taxon>Actinomycetes</taxon>
        <taxon>Micrococcales</taxon>
        <taxon>Microbacteriaceae</taxon>
        <taxon>Cryobacterium</taxon>
    </lineage>
</organism>
<dbReference type="InterPro" id="IPR003812">
    <property type="entry name" value="Fido"/>
</dbReference>
<evidence type="ECO:0000256" key="3">
    <source>
        <dbReference type="ARBA" id="ARBA00022741"/>
    </source>
</evidence>
<evidence type="ECO:0000256" key="8">
    <source>
        <dbReference type="SAM" id="MobiDB-lite"/>
    </source>
</evidence>
<gene>
    <name evidence="10" type="ORF">MQH31_17905</name>
</gene>
<name>A0AA41R0B7_9MICO</name>
<evidence type="ECO:0000256" key="7">
    <source>
        <dbReference type="ARBA" id="ARBA00048696"/>
    </source>
</evidence>
<dbReference type="GO" id="GO:0005524">
    <property type="term" value="F:ATP binding"/>
    <property type="evidence" value="ECO:0007669"/>
    <property type="project" value="UniProtKB-KW"/>
</dbReference>
<dbReference type="AlphaFoldDB" id="A0AA41R0B7"/>
<dbReference type="GO" id="GO:0070733">
    <property type="term" value="F:AMPylase activity"/>
    <property type="evidence" value="ECO:0007669"/>
    <property type="project" value="UniProtKB-EC"/>
</dbReference>
<dbReference type="Gene3D" id="1.10.3290.10">
    <property type="entry name" value="Fido-like domain"/>
    <property type="match status" value="1"/>
</dbReference>
<evidence type="ECO:0000256" key="4">
    <source>
        <dbReference type="ARBA" id="ARBA00022840"/>
    </source>
</evidence>
<evidence type="ECO:0000256" key="5">
    <source>
        <dbReference type="ARBA" id="ARBA00034531"/>
    </source>
</evidence>
<evidence type="ECO:0000256" key="1">
    <source>
        <dbReference type="ARBA" id="ARBA00022679"/>
    </source>
</evidence>
<dbReference type="PANTHER" id="PTHR39560:SF1">
    <property type="entry name" value="PROTEIN ADENYLYLTRANSFERASE FIC-RELATED"/>
    <property type="match status" value="1"/>
</dbReference>
<feature type="domain" description="Fido" evidence="9">
    <location>
        <begin position="53"/>
        <end position="199"/>
    </location>
</feature>
<keyword evidence="4" id="KW-0067">ATP-binding</keyword>